<dbReference type="Gene3D" id="1.10.1330.10">
    <property type="entry name" value="Dockerin domain"/>
    <property type="match status" value="1"/>
</dbReference>
<dbReference type="InterPro" id="IPR008979">
    <property type="entry name" value="Galactose-bd-like_sf"/>
</dbReference>
<dbReference type="Pfam" id="PF13385">
    <property type="entry name" value="Laminin_G_3"/>
    <property type="match status" value="1"/>
</dbReference>
<evidence type="ECO:0000256" key="4">
    <source>
        <dbReference type="PIRSR" id="PIRSR625705-1"/>
    </source>
</evidence>
<dbReference type="InterPro" id="IPR017853">
    <property type="entry name" value="GH"/>
</dbReference>
<dbReference type="Pfam" id="PF22633">
    <property type="entry name" value="F5_F8_type_C_2"/>
    <property type="match status" value="1"/>
</dbReference>
<dbReference type="InterPro" id="IPR015883">
    <property type="entry name" value="Glyco_hydro_20_cat"/>
</dbReference>
<dbReference type="Gene3D" id="2.60.120.260">
    <property type="entry name" value="Galactose-binding domain-like"/>
    <property type="match status" value="3"/>
</dbReference>
<dbReference type="SUPFAM" id="SSF51445">
    <property type="entry name" value="(Trans)glycosidases"/>
    <property type="match status" value="1"/>
</dbReference>
<protein>
    <submittedName>
        <fullName evidence="8">Glycosyl hydrolase family 20</fullName>
    </submittedName>
</protein>
<dbReference type="Pfam" id="PF00728">
    <property type="entry name" value="Glyco_hydro_20"/>
    <property type="match status" value="1"/>
</dbReference>
<dbReference type="Proteomes" id="UP000070260">
    <property type="component" value="Chromosome"/>
</dbReference>
<name>A0A127EGJ2_CLOPF</name>
<gene>
    <name evidence="8" type="ORF">JFP838_04680</name>
</gene>
<feature type="chain" id="PRO_5038916519" evidence="6">
    <location>
        <begin position="24"/>
        <end position="1328"/>
    </location>
</feature>
<reference evidence="8 9" key="1">
    <citation type="journal article" date="2016" name="PLoS ONE">
        <title>Plasmid Characterization and Chromosome Analysis of Two netF+ Clostridium perfringens Isolates Associated with Foal and Canine Necrotizing Enteritis.</title>
        <authorList>
            <person name="Mehdizadeh Gohari I."/>
            <person name="Kropinski A.M."/>
            <person name="Weese S.J."/>
            <person name="Parreira V.R."/>
            <person name="Whitehead A.E."/>
            <person name="Boerlin P."/>
            <person name="Prescott J.F."/>
        </authorList>
    </citation>
    <scope>NUCLEOTIDE SEQUENCE [LARGE SCALE GENOMIC DNA]</scope>
    <source>
        <strain evidence="8 9">JP838</strain>
    </source>
</reference>
<sequence>MNKKKIGALLCGIFIANFIGSSATITVKAKDKVDDLRGEYVNLALEKDVKVSGLESTNSWKGDKAVDGDYITEDSRWSSGEVTSTNPQWLSVDLGDEYVIDHLNIRWQNFAYATEFKIQKSSDNENWTDITGTLTNPLGKNEADRNKVNRIDLEKEETTRYIRVLITKKNQWNSVSIREFEVMGYKLFKGNVAEGKETKASAVENNNTNWGANKVVDGDKTSDDSRWSSPTMPVIPNNDSHQWVYIDFGKSLDIESAKIHWYKKAFAEDYSIEVSDDGKEWREVKKVTHDSGNDMNMIDEINFDNKENARYLRVYIRERNANAYNNVSIREIEVLGEEKIVPDFTPSLEQIANGITSLPEVTISDEMIKLPEVPEGFGIELKGSEFENVITHGGEINDSNIVDRDVSLLFEIYKEDEPEKTVEKSLTLTVPEKTSLNEEFFPKVDNGNGEPKVIPSLQEWYGLEGNFNLTEGSRILINDKNNVDLMKVAKLFNESLKDFKGIELEIVEVSSDESVKEGDIYIESQLEDKYEVGKEGYFTQVQDSIKIYSSYYTGALYGTTTLLQILWQDENHSSIPCGVIRDFPKYEIRGAMLDVARMPMRMEFLEDYSKILSWYKINEFHIHLNDNQWAPQGTNFNKPENWDSVYSAFRLESKNHPGLKPSNDDLNDPYYTQEEFVNLQKDAMNRGMEVVPEIDTPAHSLPFTKYNREKGTPINSEKYWFDHIDIDNPEGAKFIKGLFDEFLDEENPIFLGDTVHLGIDEYDTRVGDKFRKYAADMSQYLIDKGKTPRVWGSLKPFGGETILPKDTIIDVWSLGWEDPKARIDEGYKLVNVPQPYTYITPSRWHKDFMDTQYVYNNWEPVQFNGNTSLPLGEPNLLGGKMAIWGDESMEGIVEMDLHERLLPAVATIGEKTWRGNREDKDYTEFIKTFNSLDEGPNTEVSREVESKSDIVLEYDFKTSDGRDTSGNAYDGTIKNGEFKEEEANKYLSLNGETVIETPLKAITYPYTVSFDLKVEELGNVMNIFSGYEGELKVLEDGTLSIRRSFYEQNFDYKIQKDKWTNITLVGTFENLALYVDGEFVQQLHSNRKHDNSIISGQEFYTTFVLPLEKIGEGLKGGIDNIKLYNRVLSDEAIGGEKNSKVNLACGKDAYSSSNDLLYTNEWRATDGNIKNEGSKWVSKNSDNQWLMVDLGKVTDINEVLVRWSNPASEFSIEISEDGENWNKISSVTNNLEKINSIEFGNEKARYVRVNCIKRTNNSPYSILELEVYGEQKKVESLQGDFNENGNVDLGDLALASKYYGKEKEEWDLDGDKVIGEYEINFISERVLD</sequence>
<dbReference type="SUPFAM" id="SSF49785">
    <property type="entry name" value="Galactose-binding domain-like"/>
    <property type="match status" value="3"/>
</dbReference>
<dbReference type="GO" id="GO:0000272">
    <property type="term" value="P:polysaccharide catabolic process"/>
    <property type="evidence" value="ECO:0007669"/>
    <property type="project" value="InterPro"/>
</dbReference>
<feature type="active site" description="Proton donor" evidence="4">
    <location>
        <position position="761"/>
    </location>
</feature>
<dbReference type="Gene3D" id="2.60.120.200">
    <property type="match status" value="1"/>
</dbReference>
<dbReference type="InterPro" id="IPR018247">
    <property type="entry name" value="EF_Hand_1_Ca_BS"/>
</dbReference>
<evidence type="ECO:0000313" key="9">
    <source>
        <dbReference type="Proteomes" id="UP000070260"/>
    </source>
</evidence>
<feature type="domain" description="F5/8 type C" evidence="7">
    <location>
        <begin position="187"/>
        <end position="337"/>
    </location>
</feature>
<dbReference type="OrthoDB" id="9816455at2"/>
<dbReference type="RefSeq" id="WP_061426859.1">
    <property type="nucleotide sequence ID" value="NZ_CATNZO010000001.1"/>
</dbReference>
<keyword evidence="6" id="KW-0732">Signal</keyword>
<dbReference type="PRINTS" id="PR00738">
    <property type="entry name" value="GLHYDRLASE20"/>
</dbReference>
<dbReference type="PANTHER" id="PTHR43678:SF1">
    <property type="entry name" value="BETA-N-ACETYLHEXOSAMINIDASE"/>
    <property type="match status" value="1"/>
</dbReference>
<feature type="domain" description="F5/8 type C" evidence="7">
    <location>
        <begin position="1129"/>
        <end position="1270"/>
    </location>
</feature>
<comment type="similarity">
    <text evidence="1">Belongs to the glycosyl hydrolase 20 family.</text>
</comment>
<evidence type="ECO:0000256" key="3">
    <source>
        <dbReference type="ARBA" id="ARBA00023295"/>
    </source>
</evidence>
<keyword evidence="2 8" id="KW-0378">Hydrolase</keyword>
<dbReference type="PATRIC" id="fig|1502.177.peg.931"/>
<dbReference type="SUPFAM" id="SSF49899">
    <property type="entry name" value="Concanavalin A-like lectins/glucanases"/>
    <property type="match status" value="1"/>
</dbReference>
<accession>A0A127EGJ2</accession>
<dbReference type="InterPro" id="IPR000421">
    <property type="entry name" value="FA58C"/>
</dbReference>
<dbReference type="Gene3D" id="3.20.20.80">
    <property type="entry name" value="Glycosidases"/>
    <property type="match status" value="1"/>
</dbReference>
<evidence type="ECO:0000256" key="5">
    <source>
        <dbReference type="SAM" id="MobiDB-lite"/>
    </source>
</evidence>
<dbReference type="GO" id="GO:0004563">
    <property type="term" value="F:beta-N-acetylhexosaminidase activity"/>
    <property type="evidence" value="ECO:0007669"/>
    <property type="project" value="InterPro"/>
</dbReference>
<dbReference type="Pfam" id="PF00754">
    <property type="entry name" value="F5_F8_type_C"/>
    <property type="match status" value="2"/>
</dbReference>
<feature type="region of interest" description="Disordered" evidence="5">
    <location>
        <begin position="208"/>
        <end position="233"/>
    </location>
</feature>
<dbReference type="PANTHER" id="PTHR43678">
    <property type="entry name" value="PUTATIVE (AFU_ORTHOLOGUE AFUA_2G00640)-RELATED"/>
    <property type="match status" value="1"/>
</dbReference>
<organism evidence="8 9">
    <name type="scientific">Clostridium perfringens</name>
    <dbReference type="NCBI Taxonomy" id="1502"/>
    <lineage>
        <taxon>Bacteria</taxon>
        <taxon>Bacillati</taxon>
        <taxon>Bacillota</taxon>
        <taxon>Clostridia</taxon>
        <taxon>Eubacteriales</taxon>
        <taxon>Clostridiaceae</taxon>
        <taxon>Clostridium</taxon>
    </lineage>
</organism>
<proteinExistence type="inferred from homology"/>
<feature type="compositionally biased region" description="Basic and acidic residues" evidence="5">
    <location>
        <begin position="216"/>
        <end position="226"/>
    </location>
</feature>
<feature type="domain" description="F5/8 type C" evidence="7">
    <location>
        <begin position="38"/>
        <end position="185"/>
    </location>
</feature>
<evidence type="ECO:0000256" key="6">
    <source>
        <dbReference type="SAM" id="SignalP"/>
    </source>
</evidence>
<keyword evidence="3" id="KW-0326">Glycosidase</keyword>
<dbReference type="Pfam" id="PF02838">
    <property type="entry name" value="Glyco_hydro_20b"/>
    <property type="match status" value="1"/>
</dbReference>
<evidence type="ECO:0000313" key="8">
    <source>
        <dbReference type="EMBL" id="AMN35076.1"/>
    </source>
</evidence>
<dbReference type="InterPro" id="IPR025705">
    <property type="entry name" value="Beta_hexosaminidase_sua/sub"/>
</dbReference>
<dbReference type="InterPro" id="IPR036439">
    <property type="entry name" value="Dockerin_dom_sf"/>
</dbReference>
<dbReference type="PROSITE" id="PS50022">
    <property type="entry name" value="FA58C_3"/>
    <property type="match status" value="3"/>
</dbReference>
<dbReference type="Gene3D" id="3.30.379.10">
    <property type="entry name" value="Chitobiase/beta-hexosaminidase domain 2-like"/>
    <property type="match status" value="1"/>
</dbReference>
<dbReference type="SMART" id="SM00231">
    <property type="entry name" value="FA58C"/>
    <property type="match status" value="1"/>
</dbReference>
<dbReference type="SUPFAM" id="SSF55545">
    <property type="entry name" value="beta-N-acetylhexosaminidase-like domain"/>
    <property type="match status" value="1"/>
</dbReference>
<dbReference type="PROSITE" id="PS00018">
    <property type="entry name" value="EF_HAND_1"/>
    <property type="match status" value="1"/>
</dbReference>
<dbReference type="InterPro" id="IPR015882">
    <property type="entry name" value="HEX_bac_N"/>
</dbReference>
<dbReference type="EMBL" id="CP010994">
    <property type="protein sequence ID" value="AMN35076.1"/>
    <property type="molecule type" value="Genomic_DNA"/>
</dbReference>
<dbReference type="InterPro" id="IPR029018">
    <property type="entry name" value="Hex-like_dom2"/>
</dbReference>
<dbReference type="InterPro" id="IPR052764">
    <property type="entry name" value="GH20_Enzymes"/>
</dbReference>
<evidence type="ECO:0000256" key="1">
    <source>
        <dbReference type="ARBA" id="ARBA00006285"/>
    </source>
</evidence>
<feature type="signal peptide" evidence="6">
    <location>
        <begin position="1"/>
        <end position="23"/>
    </location>
</feature>
<dbReference type="InterPro" id="IPR013320">
    <property type="entry name" value="ConA-like_dom_sf"/>
</dbReference>
<evidence type="ECO:0000256" key="2">
    <source>
        <dbReference type="ARBA" id="ARBA00022801"/>
    </source>
</evidence>
<dbReference type="CDD" id="cd06564">
    <property type="entry name" value="GH20_DspB_LnbB-like"/>
    <property type="match status" value="1"/>
</dbReference>
<evidence type="ECO:0000259" key="7">
    <source>
        <dbReference type="PROSITE" id="PS50022"/>
    </source>
</evidence>